<accession>A0A850PK07</accession>
<name>A0A850PK07_9MYCO</name>
<feature type="domain" description="Pyridoxamine 5'-phosphate oxidase N-terminal" evidence="2">
    <location>
        <begin position="8"/>
        <end position="98"/>
    </location>
</feature>
<dbReference type="GO" id="GO:0005829">
    <property type="term" value="C:cytosol"/>
    <property type="evidence" value="ECO:0007669"/>
    <property type="project" value="TreeGrafter"/>
</dbReference>
<comment type="caution">
    <text evidence="3">The sequence shown here is derived from an EMBL/GenBank/DDBJ whole genome shotgun (WGS) entry which is preliminary data.</text>
</comment>
<evidence type="ECO:0000256" key="1">
    <source>
        <dbReference type="ARBA" id="ARBA00023002"/>
    </source>
</evidence>
<protein>
    <submittedName>
        <fullName evidence="3">F420-dependent enzyme</fullName>
    </submittedName>
</protein>
<reference evidence="3 4" key="1">
    <citation type="submission" date="2020-05" db="EMBL/GenBank/DDBJ databases">
        <title>Draft genome sequence of Mycobacterium hippocampi DL, isolated from European seabass, Dicentrarchus labrax, reared in fish farms.</title>
        <authorList>
            <person name="Stathopoulou P."/>
            <person name="Asimakis E."/>
            <person name="Tzokas K."/>
            <person name="Batargias C."/>
            <person name="Tsiamis G."/>
        </authorList>
    </citation>
    <scope>NUCLEOTIDE SEQUENCE [LARGE SCALE GENOMIC DNA]</scope>
    <source>
        <strain evidence="3 4">DL</strain>
    </source>
</reference>
<dbReference type="GO" id="GO:0016627">
    <property type="term" value="F:oxidoreductase activity, acting on the CH-CH group of donors"/>
    <property type="evidence" value="ECO:0007669"/>
    <property type="project" value="TreeGrafter"/>
</dbReference>
<dbReference type="EMBL" id="JABFYL010000025">
    <property type="protein sequence ID" value="NVN50659.1"/>
    <property type="molecule type" value="Genomic_DNA"/>
</dbReference>
<evidence type="ECO:0000313" key="4">
    <source>
        <dbReference type="Proteomes" id="UP000570517"/>
    </source>
</evidence>
<dbReference type="Gene3D" id="2.30.110.10">
    <property type="entry name" value="Electron Transport, Fmn-binding Protein, Chain A"/>
    <property type="match status" value="1"/>
</dbReference>
<organism evidence="3 4">
    <name type="scientific">Mycolicibacterium hippocampi</name>
    <dbReference type="NCBI Taxonomy" id="659824"/>
    <lineage>
        <taxon>Bacteria</taxon>
        <taxon>Bacillati</taxon>
        <taxon>Actinomycetota</taxon>
        <taxon>Actinomycetes</taxon>
        <taxon>Mycobacteriales</taxon>
        <taxon>Mycobacteriaceae</taxon>
        <taxon>Mycolicibacterium</taxon>
    </lineage>
</organism>
<dbReference type="Pfam" id="PF01243">
    <property type="entry name" value="PNPOx_N"/>
    <property type="match status" value="1"/>
</dbReference>
<dbReference type="InterPro" id="IPR052019">
    <property type="entry name" value="F420H2_bilvrd_red/Heme_oxyg"/>
</dbReference>
<gene>
    <name evidence="3" type="ORF">HLY00_3376</name>
</gene>
<sequence length="133" mass="14615">MAAFTDIARSRNILLTTFTKDGRPKPTIIWAAPDRDRLLVITEADSWKVKRIRNNPHVTVAASDRRGRPKGPPVDATATILDPAETAQVYAAVARQYGPLGALFQFFSKLRGGMRRNVGIALVPTDRPAGTNY</sequence>
<dbReference type="InterPro" id="IPR019965">
    <property type="entry name" value="PPOX_F420-dep_Rv2061_put"/>
</dbReference>
<dbReference type="Proteomes" id="UP000570517">
    <property type="component" value="Unassembled WGS sequence"/>
</dbReference>
<dbReference type="SUPFAM" id="SSF50475">
    <property type="entry name" value="FMN-binding split barrel"/>
    <property type="match status" value="1"/>
</dbReference>
<keyword evidence="4" id="KW-1185">Reference proteome</keyword>
<dbReference type="AlphaFoldDB" id="A0A850PK07"/>
<dbReference type="GO" id="GO:0070967">
    <property type="term" value="F:coenzyme F420 binding"/>
    <property type="evidence" value="ECO:0007669"/>
    <property type="project" value="TreeGrafter"/>
</dbReference>
<proteinExistence type="predicted"/>
<dbReference type="PANTHER" id="PTHR35176">
    <property type="entry name" value="HEME OXYGENASE HI_0854-RELATED"/>
    <property type="match status" value="1"/>
</dbReference>
<dbReference type="NCBIfam" id="TIGR03666">
    <property type="entry name" value="Rv2061_F420"/>
    <property type="match status" value="1"/>
</dbReference>
<evidence type="ECO:0000259" key="2">
    <source>
        <dbReference type="Pfam" id="PF01243"/>
    </source>
</evidence>
<keyword evidence="1" id="KW-0560">Oxidoreductase</keyword>
<evidence type="ECO:0000313" key="3">
    <source>
        <dbReference type="EMBL" id="NVN50659.1"/>
    </source>
</evidence>
<dbReference type="RefSeq" id="WP_178359007.1">
    <property type="nucleotide sequence ID" value="NZ_JABFYL010000025.1"/>
</dbReference>
<dbReference type="PANTHER" id="PTHR35176:SF11">
    <property type="entry name" value="PYRIDOXAMINE 5'-PHOSPHATE OXIDASE FAMILY PROTEIN"/>
    <property type="match status" value="1"/>
</dbReference>
<dbReference type="InterPro" id="IPR011576">
    <property type="entry name" value="Pyridox_Oxase_N"/>
</dbReference>
<dbReference type="InterPro" id="IPR012349">
    <property type="entry name" value="Split_barrel_FMN-bd"/>
</dbReference>